<name>A0A7X4HFZ2_9BURK</name>
<comment type="caution">
    <text evidence="1">The sequence shown here is derived from an EMBL/GenBank/DDBJ whole genome shotgun (WGS) entry which is preliminary data.</text>
</comment>
<proteinExistence type="predicted"/>
<protein>
    <recommendedName>
        <fullName evidence="3">6-phosphogluconate dehydrogenase</fullName>
    </recommendedName>
</protein>
<dbReference type="Proteomes" id="UP000450676">
    <property type="component" value="Unassembled WGS sequence"/>
</dbReference>
<evidence type="ECO:0000313" key="1">
    <source>
        <dbReference type="EMBL" id="MYN10563.1"/>
    </source>
</evidence>
<evidence type="ECO:0000313" key="2">
    <source>
        <dbReference type="Proteomes" id="UP000450676"/>
    </source>
</evidence>
<dbReference type="RefSeq" id="WP_161074851.1">
    <property type="nucleotide sequence ID" value="NZ_CP086370.1"/>
</dbReference>
<gene>
    <name evidence="1" type="ORF">GTP77_24910</name>
</gene>
<keyword evidence="2" id="KW-1185">Reference proteome</keyword>
<dbReference type="EMBL" id="WWCU01000040">
    <property type="protein sequence ID" value="MYN10563.1"/>
    <property type="molecule type" value="Genomic_DNA"/>
</dbReference>
<organism evidence="1 2">
    <name type="scientific">Pseudoduganella aquatica</name>
    <dbReference type="NCBI Taxonomy" id="2660641"/>
    <lineage>
        <taxon>Bacteria</taxon>
        <taxon>Pseudomonadati</taxon>
        <taxon>Pseudomonadota</taxon>
        <taxon>Betaproteobacteria</taxon>
        <taxon>Burkholderiales</taxon>
        <taxon>Oxalobacteraceae</taxon>
        <taxon>Telluria group</taxon>
        <taxon>Pseudoduganella</taxon>
    </lineage>
</organism>
<accession>A0A7X4HFZ2</accession>
<evidence type="ECO:0008006" key="3">
    <source>
        <dbReference type="Google" id="ProtNLM"/>
    </source>
</evidence>
<sequence length="124" mass="13825">MITSSRIKLILVALVLGAGLLFAAYVWITLSVSYSEGERAGYLQKFSKRGWVCKTWEGELLLTSMPGAIPEKFQFSVRDPELAKRMSEATGKRVLLSYAQHKGVPTSCFGETEYYAEKLQVPAQ</sequence>
<dbReference type="AlphaFoldDB" id="A0A7X4HFZ2"/>
<reference evidence="1 2" key="1">
    <citation type="submission" date="2019-12" db="EMBL/GenBank/DDBJ databases">
        <title>Novel species isolated from a subtropical stream in China.</title>
        <authorList>
            <person name="Lu H."/>
        </authorList>
    </citation>
    <scope>NUCLEOTIDE SEQUENCE [LARGE SCALE GENOMIC DNA]</scope>
    <source>
        <strain evidence="1 2">FT127W</strain>
    </source>
</reference>